<keyword evidence="4" id="KW-0235">DNA replication</keyword>
<reference evidence="10 11" key="1">
    <citation type="submission" date="2017-08" db="EMBL/GenBank/DDBJ databases">
        <title>Reclassification of Bisgaard taxon 37 and 44.</title>
        <authorList>
            <person name="Christensen H."/>
        </authorList>
    </citation>
    <scope>NUCLEOTIDE SEQUENCE [LARGE SCALE GENOMIC DNA]</scope>
    <source>
        <strain evidence="10 11">B96_4</strain>
    </source>
</reference>
<dbReference type="OrthoDB" id="9759736at2"/>
<evidence type="ECO:0000256" key="5">
    <source>
        <dbReference type="ARBA" id="ARBA00022763"/>
    </source>
</evidence>
<dbReference type="PROSITE" id="PS50172">
    <property type="entry name" value="BRCT"/>
    <property type="match status" value="1"/>
</dbReference>
<dbReference type="EMBL" id="NRJH01000005">
    <property type="protein sequence ID" value="RIY33955.1"/>
    <property type="molecule type" value="Genomic_DNA"/>
</dbReference>
<dbReference type="GO" id="GO:0003911">
    <property type="term" value="F:DNA ligase (NAD+) activity"/>
    <property type="evidence" value="ECO:0007669"/>
    <property type="project" value="UniProtKB-EC"/>
</dbReference>
<evidence type="ECO:0000256" key="4">
    <source>
        <dbReference type="ARBA" id="ARBA00022705"/>
    </source>
</evidence>
<dbReference type="SUPFAM" id="SSF56091">
    <property type="entry name" value="DNA ligase/mRNA capping enzyme, catalytic domain"/>
    <property type="match status" value="2"/>
</dbReference>
<keyword evidence="11" id="KW-1185">Reference proteome</keyword>
<dbReference type="InterPro" id="IPR004150">
    <property type="entry name" value="NAD_DNA_ligase_OB"/>
</dbReference>
<evidence type="ECO:0000256" key="6">
    <source>
        <dbReference type="ARBA" id="ARBA00023027"/>
    </source>
</evidence>
<dbReference type="SUPFAM" id="SSF52113">
    <property type="entry name" value="BRCT domain"/>
    <property type="match status" value="1"/>
</dbReference>
<keyword evidence="3" id="KW-0436">Ligase</keyword>
<dbReference type="Gene3D" id="1.10.150.20">
    <property type="entry name" value="5' to 3' exonuclease, C-terminal subdomain"/>
    <property type="match status" value="1"/>
</dbReference>
<evidence type="ECO:0000313" key="10">
    <source>
        <dbReference type="EMBL" id="RIY33955.1"/>
    </source>
</evidence>
<comment type="function">
    <text evidence="1">DNA ligase that catalyzes the formation of phosphodiester linkages between 5'-phosphoryl and 3'-hydroxyl groups in double-stranded DNA using NAD as a coenzyme and as the energy source for the reaction. It is essential for DNA replication and repair of damaged DNA.</text>
</comment>
<dbReference type="EC" id="6.5.1.2" evidence="2"/>
<dbReference type="Gene3D" id="3.40.50.10190">
    <property type="entry name" value="BRCT domain"/>
    <property type="match status" value="1"/>
</dbReference>
<dbReference type="Gene3D" id="3.30.470.30">
    <property type="entry name" value="DNA ligase/mRNA capping enzyme"/>
    <property type="match status" value="1"/>
</dbReference>
<dbReference type="CDD" id="cd17748">
    <property type="entry name" value="BRCT_DNA_ligase_like"/>
    <property type="match status" value="1"/>
</dbReference>
<dbReference type="RefSeq" id="WP_119496337.1">
    <property type="nucleotide sequence ID" value="NZ_NRJH01000005.1"/>
</dbReference>
<dbReference type="Gene3D" id="2.40.50.140">
    <property type="entry name" value="Nucleic acid-binding proteins"/>
    <property type="match status" value="1"/>
</dbReference>
<evidence type="ECO:0000256" key="3">
    <source>
        <dbReference type="ARBA" id="ARBA00022598"/>
    </source>
</evidence>
<evidence type="ECO:0000259" key="9">
    <source>
        <dbReference type="PROSITE" id="PS50172"/>
    </source>
</evidence>
<evidence type="ECO:0000256" key="8">
    <source>
        <dbReference type="ARBA" id="ARBA00034005"/>
    </source>
</evidence>
<sequence>MTQQIFLAYQSKQELITAQLLAHLEQLRSQIQDLKISYYQQSLSKVSDYEYDMLVKELEYYETTYSDFYLSHFEHFLVKDQVGSDLQSDKKQEIIHAQEQGQNQAIDDELYAVLLQSKSQFEPWQVVKHYPQVSEEEINNLAEQYQSQIISHDIPMLSLSNVYSAPEFKQFYDSVAKVYSRERGEKKAKIVFCAEPKFDGIACSLIYRNGKLVTGATRGDGSRGYDITPHVQRVPNIPQEIPELMEEFAKTGKENTLEVRGELIMQQQEFSYLNALYKRYKRKPLANLRNAAGAFVSREPYRKVVKKNDLYIIDNLPRQMPLRFMAYAVNQHENISAPEFASDTHYDLLMFARRVGFTVSELVQLVKSEKEITNFYNQISEQRPSLDFDIDGTVFKVNNLTDQEMVGWIANSPKWAIAYKFLPNEAKTQLLDVVTNIGRTGIVSPVAKVEPCFVGGVTISSLSLHNYYLLKRMDLYQQDQVIIYRGGEVIPVVKEAVVEERKADALPINILPTCPECGSFLVQDTRLQQLNRQNGQDLAIADYRTLGALDFKVRTAIDLPLTLDSELEQALALTLEGKEPELKGKKASDFAQLKELMLAQYYYQHATEELKAKEYKAKFYQLYNQASLRKDASKNQQRFKVMQSGSLSCSNPAHNCVGQLNGAIEFFYSKDGIELKGLGPNILEQFVTLGAVSSYADVYKFRQEGFLSQVSDLAKALVVHEPAFTLAYSLRADYLKALETRFLAKVQEQQGKQDPTYGAYREKVRDLLAGQEQLASLFSLQDYAHFVEAQAHTFSSPWQACEQSFKQFLLANTSQDYASTFAKFVAGVSKHNSLLNQISLTWGYLAQLLASYPQLKAQAQELFANKAQLNLEQATHEHTFALPEFLGGNLNPKLTRLSSKDLIASQNYEVLAQSSAEHLADLAQELSQLFAQVFSNAQAYGLTDAVKTAYKEFKQVFAEPELQALAEQGEQVLELDSDFDFEEWMRQARESLVQKTAGYPWVQEFLAQEQDFARDQRDYILTYLSRFTSPQLNLEERLAFDYHSLQEQDYVQAYAPQVQADAQELAKGKHLESEFMRRYQEHKQQVDEQAEALPLTWAYNTAQEQSVSQIPEYYNADLASYVASGSLLNTERQHGIYAYLFTYAQLQAGVSLLTNEQVKLALSLTQGKLFPATQFAAFAQRVQHSLVFNELYARVELINRYAEPLNLAFAKQMNDLKVMHNVGILTLDPLLDQNYEQELEGLLAEHQSKIAKVGDNLDLFLNSKEVNFTKLGYTTRSLIIANLCDFLQLLEKAPSYAMHFASRMHKYFSLLSQDLQTRQNQFKALLAPYKQKLKAKEATSDYNWKQVSKSFISKELFGGKAYKAIATGLNEKMTLKIADFLRSIGINGVGDSASVELVSPQLLPNTQALLDFDEGKLLLALNYSLMLRHLQSRYTQSEQLQGADFAQEVGVQVPGLYASGTSDLRVKISPQQEVFLHVGQTYTKFDLLNRKVNGSTRQEYEAITQEYVLDLKQALEAPTLNLIGEITYQNIVAYFKQESNLAVIKQLLGYGVTLIENKPEFSNIFANKKVCITGGLESMDRKAFSNFIKESGGKFSSSVTNELDILVVAGTPETAGMSSKLKKAQDLGKRIIYEPEFMQIYNQSTAKE</sequence>
<dbReference type="Proteomes" id="UP000266258">
    <property type="component" value="Unassembled WGS sequence"/>
</dbReference>
<dbReference type="GO" id="GO:0006260">
    <property type="term" value="P:DNA replication"/>
    <property type="evidence" value="ECO:0007669"/>
    <property type="project" value="UniProtKB-KW"/>
</dbReference>
<organism evidence="10 11">
    <name type="scientific">Psittacicella melopsittaci</name>
    <dbReference type="NCBI Taxonomy" id="2028576"/>
    <lineage>
        <taxon>Bacteria</taxon>
        <taxon>Pseudomonadati</taxon>
        <taxon>Pseudomonadota</taxon>
        <taxon>Gammaproteobacteria</taxon>
        <taxon>Pasteurellales</taxon>
        <taxon>Psittacicellaceae</taxon>
        <taxon>Psittacicella</taxon>
    </lineage>
</organism>
<evidence type="ECO:0000256" key="1">
    <source>
        <dbReference type="ARBA" id="ARBA00004067"/>
    </source>
</evidence>
<comment type="caution">
    <text evidence="10">The sequence shown here is derived from an EMBL/GenBank/DDBJ whole genome shotgun (WGS) entry which is preliminary data.</text>
</comment>
<dbReference type="SUPFAM" id="SSF50249">
    <property type="entry name" value="Nucleic acid-binding proteins"/>
    <property type="match status" value="1"/>
</dbReference>
<keyword evidence="6" id="KW-0520">NAD</keyword>
<gene>
    <name evidence="10" type="ORF">CJP74_00590</name>
</gene>
<comment type="catalytic activity">
    <reaction evidence="8">
        <text>NAD(+) + (deoxyribonucleotide)n-3'-hydroxyl + 5'-phospho-(deoxyribonucleotide)m = (deoxyribonucleotide)n+m + AMP + beta-nicotinamide D-nucleotide.</text>
        <dbReference type="EC" id="6.5.1.2"/>
    </reaction>
</comment>
<dbReference type="GO" id="GO:0006281">
    <property type="term" value="P:DNA repair"/>
    <property type="evidence" value="ECO:0007669"/>
    <property type="project" value="UniProtKB-KW"/>
</dbReference>
<dbReference type="InterPro" id="IPR012340">
    <property type="entry name" value="NA-bd_OB-fold"/>
</dbReference>
<dbReference type="SMART" id="SM00292">
    <property type="entry name" value="BRCT"/>
    <property type="match status" value="1"/>
</dbReference>
<dbReference type="InterPro" id="IPR013839">
    <property type="entry name" value="DNAligase_adenylation"/>
</dbReference>
<feature type="domain" description="BRCT" evidence="9">
    <location>
        <begin position="1560"/>
        <end position="1638"/>
    </location>
</feature>
<evidence type="ECO:0000313" key="11">
    <source>
        <dbReference type="Proteomes" id="UP000266258"/>
    </source>
</evidence>
<accession>A0A3A1Y8G9</accession>
<dbReference type="InterPro" id="IPR036420">
    <property type="entry name" value="BRCT_dom_sf"/>
</dbReference>
<dbReference type="InterPro" id="IPR001357">
    <property type="entry name" value="BRCT_dom"/>
</dbReference>
<keyword evidence="7" id="KW-0234">DNA repair</keyword>
<protein>
    <recommendedName>
        <fullName evidence="2">DNA ligase (NAD(+))</fullName>
        <ecNumber evidence="2">6.5.1.2</ecNumber>
    </recommendedName>
</protein>
<evidence type="ECO:0000256" key="2">
    <source>
        <dbReference type="ARBA" id="ARBA00012722"/>
    </source>
</evidence>
<dbReference type="Pfam" id="PF03120">
    <property type="entry name" value="OB_DNA_ligase"/>
    <property type="match status" value="1"/>
</dbReference>
<dbReference type="SMART" id="SM00532">
    <property type="entry name" value="LIGANc"/>
    <property type="match status" value="1"/>
</dbReference>
<name>A0A3A1Y8G9_9GAMM</name>
<dbReference type="InterPro" id="IPR010994">
    <property type="entry name" value="RuvA_2-like"/>
</dbReference>
<dbReference type="Pfam" id="PF01653">
    <property type="entry name" value="DNA_ligase_aden"/>
    <property type="match status" value="1"/>
</dbReference>
<dbReference type="InterPro" id="IPR013840">
    <property type="entry name" value="DNAligase_N"/>
</dbReference>
<evidence type="ECO:0000256" key="7">
    <source>
        <dbReference type="ARBA" id="ARBA00023204"/>
    </source>
</evidence>
<proteinExistence type="predicted"/>
<keyword evidence="5" id="KW-0227">DNA damage</keyword>
<dbReference type="Pfam" id="PF00533">
    <property type="entry name" value="BRCT"/>
    <property type="match status" value="1"/>
</dbReference>
<dbReference type="SUPFAM" id="SSF47781">
    <property type="entry name" value="RuvA domain 2-like"/>
    <property type="match status" value="1"/>
</dbReference>
<dbReference type="Gene3D" id="1.10.287.610">
    <property type="entry name" value="Helix hairpin bin"/>
    <property type="match status" value="1"/>
</dbReference>